<dbReference type="AlphaFoldDB" id="A0AAN9XPW2"/>
<feature type="compositionally biased region" description="Basic and acidic residues" evidence="2">
    <location>
        <begin position="57"/>
        <end position="91"/>
    </location>
</feature>
<evidence type="ECO:0000256" key="2">
    <source>
        <dbReference type="SAM" id="MobiDB-lite"/>
    </source>
</evidence>
<comment type="pathway">
    <text evidence="1">Protein modification; protein ubiquitination.</text>
</comment>
<sequence length="230" mass="26471">MAEATESSSSQTLTLKRAGRLRAERLIAERQRLKQTLTLKIVKRESDESSSSQTAEEEFKKLNVKEGEDSNKSSRKDGEKSKKLSKKEEEEATRIEVRTVDDVTLVDVHGENFSDVVQVDSVSSHLLGQILSYFAEQTRLAGEEDDLKKYEEEFVAALSLDEMKEMIITAHRLRMRKLVLLLSRSIANGIRNKTVEFVREFFGVVNDYTPDEEEAYRKENDWVFENIEEN</sequence>
<dbReference type="Gene3D" id="3.30.710.10">
    <property type="entry name" value="Potassium Channel Kv1.1, Chain A"/>
    <property type="match status" value="1"/>
</dbReference>
<dbReference type="InterPro" id="IPR036296">
    <property type="entry name" value="SKP1-like_dim_sf"/>
</dbReference>
<dbReference type="Pfam" id="PF01466">
    <property type="entry name" value="Skp1"/>
    <property type="match status" value="1"/>
</dbReference>
<feature type="region of interest" description="Disordered" evidence="2">
    <location>
        <begin position="42"/>
        <end position="91"/>
    </location>
</feature>
<accession>A0AAN9XPW2</accession>
<dbReference type="PANTHER" id="PTHR11165">
    <property type="entry name" value="SKP1"/>
    <property type="match status" value="1"/>
</dbReference>
<organism evidence="4 5">
    <name type="scientific">Psophocarpus tetragonolobus</name>
    <name type="common">Winged bean</name>
    <name type="synonym">Dolichos tetragonolobus</name>
    <dbReference type="NCBI Taxonomy" id="3891"/>
    <lineage>
        <taxon>Eukaryota</taxon>
        <taxon>Viridiplantae</taxon>
        <taxon>Streptophyta</taxon>
        <taxon>Embryophyta</taxon>
        <taxon>Tracheophyta</taxon>
        <taxon>Spermatophyta</taxon>
        <taxon>Magnoliopsida</taxon>
        <taxon>eudicotyledons</taxon>
        <taxon>Gunneridae</taxon>
        <taxon>Pentapetalae</taxon>
        <taxon>rosids</taxon>
        <taxon>fabids</taxon>
        <taxon>Fabales</taxon>
        <taxon>Fabaceae</taxon>
        <taxon>Papilionoideae</taxon>
        <taxon>50 kb inversion clade</taxon>
        <taxon>NPAAA clade</taxon>
        <taxon>indigoferoid/millettioid clade</taxon>
        <taxon>Phaseoleae</taxon>
        <taxon>Psophocarpus</taxon>
    </lineage>
</organism>
<dbReference type="SUPFAM" id="SSF81382">
    <property type="entry name" value="Skp1 dimerisation domain-like"/>
    <property type="match status" value="1"/>
</dbReference>
<evidence type="ECO:0000256" key="1">
    <source>
        <dbReference type="ARBA" id="ARBA00004906"/>
    </source>
</evidence>
<dbReference type="EMBL" id="JAYMYS010000003">
    <property type="protein sequence ID" value="KAK7401619.1"/>
    <property type="molecule type" value="Genomic_DNA"/>
</dbReference>
<dbReference type="InterPro" id="IPR016897">
    <property type="entry name" value="SKP1"/>
</dbReference>
<dbReference type="Proteomes" id="UP001386955">
    <property type="component" value="Unassembled WGS sequence"/>
</dbReference>
<protein>
    <recommendedName>
        <fullName evidence="3">SKP1 component dimerisation domain-containing protein</fullName>
    </recommendedName>
</protein>
<evidence type="ECO:0000313" key="5">
    <source>
        <dbReference type="Proteomes" id="UP001386955"/>
    </source>
</evidence>
<feature type="domain" description="SKP1 component dimerisation" evidence="3">
    <location>
        <begin position="178"/>
        <end position="222"/>
    </location>
</feature>
<name>A0AAN9XPW2_PSOTE</name>
<dbReference type="InterPro" id="IPR011333">
    <property type="entry name" value="SKP1/BTB/POZ_sf"/>
</dbReference>
<comment type="caution">
    <text evidence="4">The sequence shown here is derived from an EMBL/GenBank/DDBJ whole genome shotgun (WGS) entry which is preliminary data.</text>
</comment>
<proteinExistence type="predicted"/>
<evidence type="ECO:0000259" key="3">
    <source>
        <dbReference type="Pfam" id="PF01466"/>
    </source>
</evidence>
<keyword evidence="5" id="KW-1185">Reference proteome</keyword>
<gene>
    <name evidence="4" type="ORF">VNO78_13238</name>
</gene>
<evidence type="ECO:0000313" key="4">
    <source>
        <dbReference type="EMBL" id="KAK7401619.1"/>
    </source>
</evidence>
<reference evidence="4 5" key="1">
    <citation type="submission" date="2024-01" db="EMBL/GenBank/DDBJ databases">
        <title>The genomes of 5 underutilized Papilionoideae crops provide insights into root nodulation and disease resistanc.</title>
        <authorList>
            <person name="Jiang F."/>
        </authorList>
    </citation>
    <scope>NUCLEOTIDE SEQUENCE [LARGE SCALE GENOMIC DNA]</scope>
    <source>
        <strain evidence="4">DUOXIRENSHENG_FW03</strain>
        <tissue evidence="4">Leaves</tissue>
    </source>
</reference>
<dbReference type="InterPro" id="IPR016072">
    <property type="entry name" value="Skp1_comp_dimer"/>
</dbReference>
<dbReference type="GO" id="GO:0006511">
    <property type="term" value="P:ubiquitin-dependent protein catabolic process"/>
    <property type="evidence" value="ECO:0007669"/>
    <property type="project" value="InterPro"/>
</dbReference>